<evidence type="ECO:0000313" key="11">
    <source>
        <dbReference type="EMBL" id="KAH8029426.1"/>
    </source>
</evidence>
<keyword evidence="6" id="KW-0805">Transcription regulation</keyword>
<dbReference type="GO" id="GO:0005634">
    <property type="term" value="C:nucleus"/>
    <property type="evidence" value="ECO:0007669"/>
    <property type="project" value="UniProtKB-SubCell"/>
</dbReference>
<evidence type="ECO:0000256" key="4">
    <source>
        <dbReference type="ARBA" id="ARBA00022771"/>
    </source>
</evidence>
<evidence type="ECO:0000256" key="3">
    <source>
        <dbReference type="ARBA" id="ARBA00022737"/>
    </source>
</evidence>
<dbReference type="InterPro" id="IPR036236">
    <property type="entry name" value="Znf_C2H2_sf"/>
</dbReference>
<keyword evidence="7" id="KW-0804">Transcription</keyword>
<evidence type="ECO:0000256" key="9">
    <source>
        <dbReference type="PROSITE-ProRule" id="PRU00042"/>
    </source>
</evidence>
<proteinExistence type="predicted"/>
<dbReference type="OrthoDB" id="6509251at2759"/>
<evidence type="ECO:0000313" key="12">
    <source>
        <dbReference type="Proteomes" id="UP000821866"/>
    </source>
</evidence>
<dbReference type="SUPFAM" id="SSF57667">
    <property type="entry name" value="beta-beta-alpha zinc fingers"/>
    <property type="match status" value="3"/>
</dbReference>
<gene>
    <name evidence="11" type="ORF">HPB51_000344</name>
</gene>
<evidence type="ECO:0000256" key="5">
    <source>
        <dbReference type="ARBA" id="ARBA00022833"/>
    </source>
</evidence>
<evidence type="ECO:0000256" key="8">
    <source>
        <dbReference type="ARBA" id="ARBA00023242"/>
    </source>
</evidence>
<evidence type="ECO:0000256" key="6">
    <source>
        <dbReference type="ARBA" id="ARBA00023015"/>
    </source>
</evidence>
<evidence type="ECO:0000256" key="7">
    <source>
        <dbReference type="ARBA" id="ARBA00023163"/>
    </source>
</evidence>
<dbReference type="InterPro" id="IPR013087">
    <property type="entry name" value="Znf_C2H2_type"/>
</dbReference>
<dbReference type="InterPro" id="IPR050636">
    <property type="entry name" value="C2H2-ZF_domain-containing"/>
</dbReference>
<keyword evidence="4 9" id="KW-0863">Zinc-finger</keyword>
<sequence>MQGKRYTNDGEGKLTRLFGRRKSKLNGFVERNPDLCEKSAQAKLAWMAANLDLFRREAERNRERQRLKTQELKCSSSSCHSADFTLGGAGVAVPAAVMQHNAATYHGRSTLSEMGLSKSTQVKITTPNICRRMGTDELEGHHEPSLTPEVRILSKGVFLVPRSSTGASCAVQEHAKVNDATEGDRRIKMDANKSCNVKKDIPPSENVCFVVGPYGCGVCSRSFGEVDALFSHVMACPWPKPSRCGLCSKPCTNWGVVRDHLAAHVKIDAVKCPLCGNAFGKYWSIRRHIQHYHVPFRPFVCNCCDSTFMMKSEISNHSRQCRARTHLVDKYLGSSEKCDSQARSHLATAVYRCSICPSAFLDSSMIARHMRVHLNQVQQSVGGEVQKKHSFDCSNDRSCDARPPTVGQGLEAEASAERFISIDVADKTTCCEAISKATQAELSSSTVSRWTQCDDLEDFEDTL</sequence>
<keyword evidence="3" id="KW-0677">Repeat</keyword>
<keyword evidence="2" id="KW-0479">Metal-binding</keyword>
<dbReference type="SMART" id="SM00355">
    <property type="entry name" value="ZnF_C2H2"/>
    <property type="match status" value="5"/>
</dbReference>
<dbReference type="GO" id="GO:0008270">
    <property type="term" value="F:zinc ion binding"/>
    <property type="evidence" value="ECO:0007669"/>
    <property type="project" value="UniProtKB-KW"/>
</dbReference>
<protein>
    <recommendedName>
        <fullName evidence="10">C2H2-type domain-containing protein</fullName>
    </recommendedName>
</protein>
<dbReference type="Gene3D" id="3.30.160.60">
    <property type="entry name" value="Classic Zinc Finger"/>
    <property type="match status" value="2"/>
</dbReference>
<comment type="caution">
    <text evidence="11">The sequence shown here is derived from an EMBL/GenBank/DDBJ whole genome shotgun (WGS) entry which is preliminary data.</text>
</comment>
<dbReference type="PANTHER" id="PTHR47772">
    <property type="entry name" value="ZINC FINGER PROTEIN 200"/>
    <property type="match status" value="1"/>
</dbReference>
<keyword evidence="5" id="KW-0862">Zinc</keyword>
<dbReference type="PANTHER" id="PTHR47772:SF1">
    <property type="entry name" value="ZINC FINGER PROTEIN 200"/>
    <property type="match status" value="1"/>
</dbReference>
<dbReference type="AlphaFoldDB" id="A0A9J6E526"/>
<feature type="domain" description="C2H2-type" evidence="10">
    <location>
        <begin position="299"/>
        <end position="331"/>
    </location>
</feature>
<evidence type="ECO:0000256" key="1">
    <source>
        <dbReference type="ARBA" id="ARBA00004123"/>
    </source>
</evidence>
<dbReference type="OMA" id="YQAYLFR"/>
<accession>A0A9J6E526</accession>
<feature type="domain" description="C2H2-type" evidence="10">
    <location>
        <begin position="270"/>
        <end position="298"/>
    </location>
</feature>
<dbReference type="PROSITE" id="PS50157">
    <property type="entry name" value="ZINC_FINGER_C2H2_2"/>
    <property type="match status" value="3"/>
</dbReference>
<evidence type="ECO:0000259" key="10">
    <source>
        <dbReference type="PROSITE" id="PS50157"/>
    </source>
</evidence>
<keyword evidence="12" id="KW-1185">Reference proteome</keyword>
<evidence type="ECO:0000256" key="2">
    <source>
        <dbReference type="ARBA" id="ARBA00022723"/>
    </source>
</evidence>
<dbReference type="Proteomes" id="UP000821866">
    <property type="component" value="Chromosome 3"/>
</dbReference>
<organism evidence="11 12">
    <name type="scientific">Rhipicephalus microplus</name>
    <name type="common">Cattle tick</name>
    <name type="synonym">Boophilus microplus</name>
    <dbReference type="NCBI Taxonomy" id="6941"/>
    <lineage>
        <taxon>Eukaryota</taxon>
        <taxon>Metazoa</taxon>
        <taxon>Ecdysozoa</taxon>
        <taxon>Arthropoda</taxon>
        <taxon>Chelicerata</taxon>
        <taxon>Arachnida</taxon>
        <taxon>Acari</taxon>
        <taxon>Parasitiformes</taxon>
        <taxon>Ixodida</taxon>
        <taxon>Ixodoidea</taxon>
        <taxon>Ixodidae</taxon>
        <taxon>Rhipicephalinae</taxon>
        <taxon>Rhipicephalus</taxon>
        <taxon>Boophilus</taxon>
    </lineage>
</organism>
<dbReference type="EMBL" id="JABSTU010000005">
    <property type="protein sequence ID" value="KAH8029426.1"/>
    <property type="molecule type" value="Genomic_DNA"/>
</dbReference>
<dbReference type="PROSITE" id="PS00028">
    <property type="entry name" value="ZINC_FINGER_C2H2_1"/>
    <property type="match status" value="2"/>
</dbReference>
<keyword evidence="8" id="KW-0539">Nucleus</keyword>
<dbReference type="VEuPathDB" id="VectorBase:LOC119164524"/>
<reference evidence="11" key="2">
    <citation type="submission" date="2021-09" db="EMBL/GenBank/DDBJ databases">
        <authorList>
            <person name="Jia N."/>
            <person name="Wang J."/>
            <person name="Shi W."/>
            <person name="Du L."/>
            <person name="Sun Y."/>
            <person name="Zhan W."/>
            <person name="Jiang J."/>
            <person name="Wang Q."/>
            <person name="Zhang B."/>
            <person name="Ji P."/>
            <person name="Sakyi L.B."/>
            <person name="Cui X."/>
            <person name="Yuan T."/>
            <person name="Jiang B."/>
            <person name="Yang W."/>
            <person name="Lam T.T.-Y."/>
            <person name="Chang Q."/>
            <person name="Ding S."/>
            <person name="Wang X."/>
            <person name="Zhu J."/>
            <person name="Ruan X."/>
            <person name="Zhao L."/>
            <person name="Wei J."/>
            <person name="Que T."/>
            <person name="Du C."/>
            <person name="Cheng J."/>
            <person name="Dai P."/>
            <person name="Han X."/>
            <person name="Huang E."/>
            <person name="Gao Y."/>
            <person name="Liu J."/>
            <person name="Shao H."/>
            <person name="Ye R."/>
            <person name="Li L."/>
            <person name="Wei W."/>
            <person name="Wang X."/>
            <person name="Wang C."/>
            <person name="Huo Q."/>
            <person name="Li W."/>
            <person name="Guo W."/>
            <person name="Chen H."/>
            <person name="Chen S."/>
            <person name="Zhou L."/>
            <person name="Zhou L."/>
            <person name="Ni X."/>
            <person name="Tian J."/>
            <person name="Zhou Y."/>
            <person name="Sheng Y."/>
            <person name="Liu T."/>
            <person name="Pan Y."/>
            <person name="Xia L."/>
            <person name="Li J."/>
            <person name="Zhao F."/>
            <person name="Cao W."/>
        </authorList>
    </citation>
    <scope>NUCLEOTIDE SEQUENCE</scope>
    <source>
        <strain evidence="11">Rmic-2018</strain>
        <tissue evidence="11">Larvae</tissue>
    </source>
</reference>
<name>A0A9J6E526_RHIMP</name>
<comment type="subcellular location">
    <subcellularLocation>
        <location evidence="1">Nucleus</location>
    </subcellularLocation>
</comment>
<feature type="domain" description="C2H2-type" evidence="10">
    <location>
        <begin position="351"/>
        <end position="378"/>
    </location>
</feature>
<reference evidence="11" key="1">
    <citation type="journal article" date="2020" name="Cell">
        <title>Large-Scale Comparative Analyses of Tick Genomes Elucidate Their Genetic Diversity and Vector Capacities.</title>
        <authorList>
            <consortium name="Tick Genome and Microbiome Consortium (TIGMIC)"/>
            <person name="Jia N."/>
            <person name="Wang J."/>
            <person name="Shi W."/>
            <person name="Du L."/>
            <person name="Sun Y."/>
            <person name="Zhan W."/>
            <person name="Jiang J.F."/>
            <person name="Wang Q."/>
            <person name="Zhang B."/>
            <person name="Ji P."/>
            <person name="Bell-Sakyi L."/>
            <person name="Cui X.M."/>
            <person name="Yuan T.T."/>
            <person name="Jiang B.G."/>
            <person name="Yang W.F."/>
            <person name="Lam T.T."/>
            <person name="Chang Q.C."/>
            <person name="Ding S.J."/>
            <person name="Wang X.J."/>
            <person name="Zhu J.G."/>
            <person name="Ruan X.D."/>
            <person name="Zhao L."/>
            <person name="Wei J.T."/>
            <person name="Ye R.Z."/>
            <person name="Que T.C."/>
            <person name="Du C.H."/>
            <person name="Zhou Y.H."/>
            <person name="Cheng J.X."/>
            <person name="Dai P.F."/>
            <person name="Guo W.B."/>
            <person name="Han X.H."/>
            <person name="Huang E.J."/>
            <person name="Li L.F."/>
            <person name="Wei W."/>
            <person name="Gao Y.C."/>
            <person name="Liu J.Z."/>
            <person name="Shao H.Z."/>
            <person name="Wang X."/>
            <person name="Wang C.C."/>
            <person name="Yang T.C."/>
            <person name="Huo Q.B."/>
            <person name="Li W."/>
            <person name="Chen H.Y."/>
            <person name="Chen S.E."/>
            <person name="Zhou L.G."/>
            <person name="Ni X.B."/>
            <person name="Tian J.H."/>
            <person name="Sheng Y."/>
            <person name="Liu T."/>
            <person name="Pan Y.S."/>
            <person name="Xia L.Y."/>
            <person name="Li J."/>
            <person name="Zhao F."/>
            <person name="Cao W.C."/>
        </authorList>
    </citation>
    <scope>NUCLEOTIDE SEQUENCE</scope>
    <source>
        <strain evidence="11">Rmic-2018</strain>
    </source>
</reference>